<reference evidence="2" key="1">
    <citation type="journal article" date="2019" name="Int. J. Syst. Evol. Microbiol.">
        <title>The Global Catalogue of Microorganisms (GCM) 10K type strain sequencing project: providing services to taxonomists for standard genome sequencing and annotation.</title>
        <authorList>
            <consortium name="The Broad Institute Genomics Platform"/>
            <consortium name="The Broad Institute Genome Sequencing Center for Infectious Disease"/>
            <person name="Wu L."/>
            <person name="Ma J."/>
        </authorList>
    </citation>
    <scope>NUCLEOTIDE SEQUENCE [LARGE SCALE GENOMIC DNA]</scope>
    <source>
        <strain evidence="2">JCM 17919</strain>
    </source>
</reference>
<proteinExistence type="predicted"/>
<accession>A0ABP8GK92</accession>
<evidence type="ECO:0000313" key="1">
    <source>
        <dbReference type="EMBL" id="GAA4325625.1"/>
    </source>
</evidence>
<keyword evidence="2" id="KW-1185">Reference proteome</keyword>
<organism evidence="1 2">
    <name type="scientific">Flaviaesturariibacter amylovorans</name>
    <dbReference type="NCBI Taxonomy" id="1084520"/>
    <lineage>
        <taxon>Bacteria</taxon>
        <taxon>Pseudomonadati</taxon>
        <taxon>Bacteroidota</taxon>
        <taxon>Chitinophagia</taxon>
        <taxon>Chitinophagales</taxon>
        <taxon>Chitinophagaceae</taxon>
        <taxon>Flaviaestuariibacter</taxon>
    </lineage>
</organism>
<dbReference type="Proteomes" id="UP001501725">
    <property type="component" value="Unassembled WGS sequence"/>
</dbReference>
<protein>
    <recommendedName>
        <fullName evidence="3">DUF3997 domain-containing protein</fullName>
    </recommendedName>
</protein>
<gene>
    <name evidence="1" type="ORF">GCM10023184_13740</name>
</gene>
<dbReference type="RefSeq" id="WP_345254544.1">
    <property type="nucleotide sequence ID" value="NZ_BAABGY010000006.1"/>
</dbReference>
<dbReference type="EMBL" id="BAABGY010000006">
    <property type="protein sequence ID" value="GAA4325625.1"/>
    <property type="molecule type" value="Genomic_DNA"/>
</dbReference>
<evidence type="ECO:0008006" key="3">
    <source>
        <dbReference type="Google" id="ProtNLM"/>
    </source>
</evidence>
<name>A0ABP8GK92_9BACT</name>
<sequence length="167" mass="19435">MSIPEQNRWKVMAGPGLVAVLCLCLMACGDTARKDEPQGKRILYYPLANTYFDQDRERYYWLDTATYEWTRRDTLPAALRDGLGRSISIPNPPVPVYRDNAQHRLIYGTALYSTKTDLERKLREDSLADVARREAIRKAQEAEQKPKEKERTKVGKWLRRVFGKKED</sequence>
<evidence type="ECO:0000313" key="2">
    <source>
        <dbReference type="Proteomes" id="UP001501725"/>
    </source>
</evidence>
<comment type="caution">
    <text evidence="1">The sequence shown here is derived from an EMBL/GenBank/DDBJ whole genome shotgun (WGS) entry which is preliminary data.</text>
</comment>